<evidence type="ECO:0000256" key="6">
    <source>
        <dbReference type="SAM" id="SignalP"/>
    </source>
</evidence>
<dbReference type="PROSITE" id="PS51257">
    <property type="entry name" value="PROKAR_LIPOPROTEIN"/>
    <property type="match status" value="1"/>
</dbReference>
<comment type="caution">
    <text evidence="7">The sequence shown here is derived from an EMBL/GenBank/DDBJ whole genome shotgun (WGS) entry which is preliminary data.</text>
</comment>
<dbReference type="PANTHER" id="PTHR38776:SF1">
    <property type="entry name" value="MLTA-INTERACTING PROTEIN-RELATED"/>
    <property type="match status" value="1"/>
</dbReference>
<proteinExistence type="inferred from homology"/>
<keyword evidence="5" id="KW-0998">Cell outer membrane</keyword>
<comment type="subcellular location">
    <subcellularLocation>
        <location evidence="1">Cell outer membrane</location>
    </subcellularLocation>
</comment>
<evidence type="ECO:0000256" key="1">
    <source>
        <dbReference type="ARBA" id="ARBA00004442"/>
    </source>
</evidence>
<evidence type="ECO:0000313" key="8">
    <source>
        <dbReference type="Proteomes" id="UP001501757"/>
    </source>
</evidence>
<protein>
    <submittedName>
        <fullName evidence="7">MipA/OmpV family protein</fullName>
    </submittedName>
</protein>
<dbReference type="RefSeq" id="WP_102794430.1">
    <property type="nucleotide sequence ID" value="NZ_BAAAEI010000031.1"/>
</dbReference>
<dbReference type="InterPro" id="IPR010583">
    <property type="entry name" value="MipA"/>
</dbReference>
<reference evidence="7 8" key="1">
    <citation type="journal article" date="2019" name="Int. J. Syst. Evol. Microbiol.">
        <title>The Global Catalogue of Microorganisms (GCM) 10K type strain sequencing project: providing services to taxonomists for standard genome sequencing and annotation.</title>
        <authorList>
            <consortium name="The Broad Institute Genomics Platform"/>
            <consortium name="The Broad Institute Genome Sequencing Center for Infectious Disease"/>
            <person name="Wu L."/>
            <person name="Ma J."/>
        </authorList>
    </citation>
    <scope>NUCLEOTIDE SEQUENCE [LARGE SCALE GENOMIC DNA]</scope>
    <source>
        <strain evidence="7 8">JCM 13378</strain>
    </source>
</reference>
<accession>A0ABN0XW74</accession>
<dbReference type="Pfam" id="PF06629">
    <property type="entry name" value="MipA"/>
    <property type="match status" value="1"/>
</dbReference>
<feature type="chain" id="PRO_5045552205" evidence="6">
    <location>
        <begin position="23"/>
        <end position="280"/>
    </location>
</feature>
<evidence type="ECO:0000256" key="2">
    <source>
        <dbReference type="ARBA" id="ARBA00005722"/>
    </source>
</evidence>
<keyword evidence="4" id="KW-0472">Membrane</keyword>
<keyword evidence="3 6" id="KW-0732">Signal</keyword>
<dbReference type="PANTHER" id="PTHR38776">
    <property type="entry name" value="MLTA-INTERACTING PROTEIN-RELATED"/>
    <property type="match status" value="1"/>
</dbReference>
<name>A0ABN0XW74_9ALTE</name>
<evidence type="ECO:0000313" key="7">
    <source>
        <dbReference type="EMBL" id="GAA0374546.1"/>
    </source>
</evidence>
<feature type="signal peptide" evidence="6">
    <location>
        <begin position="1"/>
        <end position="22"/>
    </location>
</feature>
<sequence length="280" mass="31155">MTLRVGLWIVLVGLMAGPSAIACESQCIEKGQWQLGVAIGAGVRSNPLVDGDNIPLVVLPDIAWYGEAFYLDNDEVGYQVIDNGTFALEGFVNLNKEAANFAFWHPANLFSNMALGSGFIGPSMEVKRTVSKDDVATRRWSVNGGVRLHLRHESGEFQASMVTDVGKVHHGQQAELSYSLSWQTGHWTWVATPSLVWKSTKLVDYYYGLDDRDEVDTSLYYEARSGWYPSLSIQVIRPIAEHWRLIGSLTWTELHKGMTASPLLDESKIRGIFVGAAYHF</sequence>
<evidence type="ECO:0000256" key="3">
    <source>
        <dbReference type="ARBA" id="ARBA00022729"/>
    </source>
</evidence>
<gene>
    <name evidence="7" type="ORF">GCM10009092_43470</name>
</gene>
<dbReference type="EMBL" id="BAAAEI010000031">
    <property type="protein sequence ID" value="GAA0374546.1"/>
    <property type="molecule type" value="Genomic_DNA"/>
</dbReference>
<keyword evidence="8" id="KW-1185">Reference proteome</keyword>
<evidence type="ECO:0000256" key="5">
    <source>
        <dbReference type="ARBA" id="ARBA00023237"/>
    </source>
</evidence>
<comment type="similarity">
    <text evidence="2">Belongs to the MipA/OmpV family.</text>
</comment>
<organism evidence="7 8">
    <name type="scientific">Bowmanella denitrificans</name>
    <dbReference type="NCBI Taxonomy" id="366582"/>
    <lineage>
        <taxon>Bacteria</taxon>
        <taxon>Pseudomonadati</taxon>
        <taxon>Pseudomonadota</taxon>
        <taxon>Gammaproteobacteria</taxon>
        <taxon>Alteromonadales</taxon>
        <taxon>Alteromonadaceae</taxon>
        <taxon>Bowmanella</taxon>
    </lineage>
</organism>
<dbReference type="Proteomes" id="UP001501757">
    <property type="component" value="Unassembled WGS sequence"/>
</dbReference>
<evidence type="ECO:0000256" key="4">
    <source>
        <dbReference type="ARBA" id="ARBA00023136"/>
    </source>
</evidence>